<evidence type="ECO:0000259" key="3">
    <source>
        <dbReference type="PROSITE" id="PS50222"/>
    </source>
</evidence>
<dbReference type="Proteomes" id="UP001497512">
    <property type="component" value="Chromosome 18"/>
</dbReference>
<organism evidence="4 5">
    <name type="scientific">Sphagnum troendelagicum</name>
    <dbReference type="NCBI Taxonomy" id="128251"/>
    <lineage>
        <taxon>Eukaryota</taxon>
        <taxon>Viridiplantae</taxon>
        <taxon>Streptophyta</taxon>
        <taxon>Embryophyta</taxon>
        <taxon>Bryophyta</taxon>
        <taxon>Sphagnophytina</taxon>
        <taxon>Sphagnopsida</taxon>
        <taxon>Sphagnales</taxon>
        <taxon>Sphagnaceae</taxon>
        <taxon>Sphagnum</taxon>
    </lineage>
</organism>
<protein>
    <recommendedName>
        <fullName evidence="3">EF-hand domain-containing protein</fullName>
    </recommendedName>
</protein>
<gene>
    <name evidence="4" type="ORF">CSSPTR1EN2_LOCUS10844</name>
</gene>
<proteinExistence type="predicted"/>
<feature type="region of interest" description="Disordered" evidence="2">
    <location>
        <begin position="213"/>
        <end position="247"/>
    </location>
</feature>
<feature type="region of interest" description="Disordered" evidence="2">
    <location>
        <begin position="63"/>
        <end position="165"/>
    </location>
</feature>
<keyword evidence="5" id="KW-1185">Reference proteome</keyword>
<dbReference type="PROSITE" id="PS00018">
    <property type="entry name" value="EF_HAND_1"/>
    <property type="match status" value="1"/>
</dbReference>
<feature type="region of interest" description="Disordered" evidence="2">
    <location>
        <begin position="1"/>
        <end position="24"/>
    </location>
</feature>
<feature type="compositionally biased region" description="Low complexity" evidence="2">
    <location>
        <begin position="102"/>
        <end position="117"/>
    </location>
</feature>
<dbReference type="Gene3D" id="1.10.238.10">
    <property type="entry name" value="EF-hand"/>
    <property type="match status" value="1"/>
</dbReference>
<dbReference type="EMBL" id="OZ019910">
    <property type="protein sequence ID" value="CAK9211614.1"/>
    <property type="molecule type" value="Genomic_DNA"/>
</dbReference>
<dbReference type="CDD" id="cd00051">
    <property type="entry name" value="EFh"/>
    <property type="match status" value="1"/>
</dbReference>
<dbReference type="InterPro" id="IPR002048">
    <property type="entry name" value="EF_hand_dom"/>
</dbReference>
<sequence>MGKNDGDCGGGGSSGEVGVDEMELGDEVITEYEKERLRTIEHNKAVFASLGLSELASSVADLVKGGKQAKRRQKQVAEAGGEPKRRSQRLKEKIPTSNAAMDSSSSEQSESDCSSGSPQKLKGKQKDKEYEPTDDDESESDSDESLHNSDSKEELPHSAPVLPSNIDRDDEELALQQALALSMGTPLEFAGTGESQNQSDWTPNKKIKVSKNIGVGERGKDLHSTLAPDVAGHRQKRKKQKNQGGRSQFTEGELDALFALFDDKGRGRLSVADIAYVATAHDFAWSKDELSDMVEFFDSNQDGMLDVAEFRSLAARCNLILS</sequence>
<evidence type="ECO:0000256" key="1">
    <source>
        <dbReference type="ARBA" id="ARBA00022837"/>
    </source>
</evidence>
<dbReference type="PROSITE" id="PS50222">
    <property type="entry name" value="EF_HAND_2"/>
    <property type="match status" value="1"/>
</dbReference>
<dbReference type="InterPro" id="IPR011992">
    <property type="entry name" value="EF-hand-dom_pair"/>
</dbReference>
<accession>A0ABP0U404</accession>
<evidence type="ECO:0000256" key="2">
    <source>
        <dbReference type="SAM" id="MobiDB-lite"/>
    </source>
</evidence>
<dbReference type="InterPro" id="IPR018247">
    <property type="entry name" value="EF_Hand_1_Ca_BS"/>
</dbReference>
<evidence type="ECO:0000313" key="5">
    <source>
        <dbReference type="Proteomes" id="UP001497512"/>
    </source>
</evidence>
<evidence type="ECO:0000313" key="4">
    <source>
        <dbReference type="EMBL" id="CAK9211614.1"/>
    </source>
</evidence>
<reference evidence="4" key="1">
    <citation type="submission" date="2024-02" db="EMBL/GenBank/DDBJ databases">
        <authorList>
            <consortium name="ELIXIR-Norway"/>
            <consortium name="Elixir Norway"/>
        </authorList>
    </citation>
    <scope>NUCLEOTIDE SEQUENCE</scope>
</reference>
<name>A0ABP0U404_9BRYO</name>
<feature type="compositionally biased region" description="Basic and acidic residues" evidence="2">
    <location>
        <begin position="144"/>
        <end position="156"/>
    </location>
</feature>
<dbReference type="SUPFAM" id="SSF47473">
    <property type="entry name" value="EF-hand"/>
    <property type="match status" value="1"/>
</dbReference>
<keyword evidence="1" id="KW-0106">Calcium</keyword>
<dbReference type="Pfam" id="PF13833">
    <property type="entry name" value="EF-hand_8"/>
    <property type="match status" value="2"/>
</dbReference>
<feature type="compositionally biased region" description="Basic and acidic residues" evidence="2">
    <location>
        <begin position="81"/>
        <end position="94"/>
    </location>
</feature>
<feature type="compositionally biased region" description="Acidic residues" evidence="2">
    <location>
        <begin position="132"/>
        <end position="143"/>
    </location>
</feature>
<feature type="domain" description="EF-hand" evidence="3">
    <location>
        <begin position="285"/>
        <end position="320"/>
    </location>
</feature>